<dbReference type="PANTHER" id="PTHR37464">
    <property type="entry name" value="BLL2463 PROTEIN"/>
    <property type="match status" value="1"/>
</dbReference>
<proteinExistence type="predicted"/>
<dbReference type="InterPro" id="IPR011933">
    <property type="entry name" value="Double_TM_dom"/>
</dbReference>
<accession>A0A382VUC8</accession>
<feature type="non-terminal residue" evidence="3">
    <location>
        <position position="133"/>
    </location>
</feature>
<dbReference type="EMBL" id="UINC01154388">
    <property type="protein sequence ID" value="SVD49645.1"/>
    <property type="molecule type" value="Genomic_DNA"/>
</dbReference>
<keyword evidence="1" id="KW-1133">Transmembrane helix</keyword>
<gene>
    <name evidence="3" type="ORF">METZ01_LOCUS402499</name>
</gene>
<name>A0A382VUC8_9ZZZZ</name>
<dbReference type="Pfam" id="PF07584">
    <property type="entry name" value="BatA"/>
    <property type="match status" value="1"/>
</dbReference>
<evidence type="ECO:0000313" key="3">
    <source>
        <dbReference type="EMBL" id="SVD49645.1"/>
    </source>
</evidence>
<evidence type="ECO:0000256" key="1">
    <source>
        <dbReference type="SAM" id="Phobius"/>
    </source>
</evidence>
<reference evidence="3" key="1">
    <citation type="submission" date="2018-05" db="EMBL/GenBank/DDBJ databases">
        <authorList>
            <person name="Lanie J.A."/>
            <person name="Ng W.-L."/>
            <person name="Kazmierczak K.M."/>
            <person name="Andrzejewski T.M."/>
            <person name="Davidsen T.M."/>
            <person name="Wayne K.J."/>
            <person name="Tettelin H."/>
            <person name="Glass J.I."/>
            <person name="Rusch D."/>
            <person name="Podicherti R."/>
            <person name="Tsui H.-C.T."/>
            <person name="Winkler M.E."/>
        </authorList>
    </citation>
    <scope>NUCLEOTIDE SEQUENCE</scope>
</reference>
<feature type="non-terminal residue" evidence="3">
    <location>
        <position position="1"/>
    </location>
</feature>
<organism evidence="3">
    <name type="scientific">marine metagenome</name>
    <dbReference type="NCBI Taxonomy" id="408172"/>
    <lineage>
        <taxon>unclassified sequences</taxon>
        <taxon>metagenomes</taxon>
        <taxon>ecological metagenomes</taxon>
    </lineage>
</organism>
<dbReference type="NCBIfam" id="TIGR02226">
    <property type="entry name" value="two_anch"/>
    <property type="match status" value="1"/>
</dbReference>
<keyword evidence="1" id="KW-0812">Transmembrane</keyword>
<feature type="domain" description="Aerotolerance regulator N-terminal" evidence="2">
    <location>
        <begin position="2"/>
        <end position="73"/>
    </location>
</feature>
<keyword evidence="1" id="KW-0472">Membrane</keyword>
<protein>
    <recommendedName>
        <fullName evidence="2">Aerotolerance regulator N-terminal domain-containing protein</fullName>
    </recommendedName>
</protein>
<feature type="transmembrane region" description="Helical" evidence="1">
    <location>
        <begin position="53"/>
        <end position="71"/>
    </location>
</feature>
<sequence>MNLALLGGAAAAAIPILVHLISKSRHREVKWGAMHLIELTLKSQQRRLRFDNWLLMLLRCAIPVLLALCMARPILKGAAALWSNAKTSLIVVLDNSYSLDFAGTGGTNFELAREAAAGLVKELQRGSDVNVVM</sequence>
<dbReference type="PANTHER" id="PTHR37464:SF1">
    <property type="entry name" value="BLL2463 PROTEIN"/>
    <property type="match status" value="1"/>
</dbReference>
<dbReference type="AlphaFoldDB" id="A0A382VUC8"/>
<evidence type="ECO:0000259" key="2">
    <source>
        <dbReference type="Pfam" id="PF07584"/>
    </source>
</evidence>
<dbReference type="InterPro" id="IPR024163">
    <property type="entry name" value="Aerotolerance_reg_N"/>
</dbReference>